<dbReference type="InterPro" id="IPR018788">
    <property type="entry name" value="Proteasome_assmbl_chp_3"/>
</dbReference>
<dbReference type="PANTHER" id="PTHR31051">
    <property type="entry name" value="PROTEASOME ASSEMBLY CHAPERONE 3"/>
    <property type="match status" value="1"/>
</dbReference>
<dbReference type="EMBL" id="CAJPDS010000010">
    <property type="protein sequence ID" value="CAF9911516.1"/>
    <property type="molecule type" value="Genomic_DNA"/>
</dbReference>
<accession>A0A8H3EQG3</accession>
<feature type="region of interest" description="Disordered" evidence="1">
    <location>
        <begin position="1"/>
        <end position="22"/>
    </location>
</feature>
<name>A0A8H3EQG3_9LECA</name>
<dbReference type="GO" id="GO:0043248">
    <property type="term" value="P:proteasome assembly"/>
    <property type="evidence" value="ECO:0007669"/>
    <property type="project" value="InterPro"/>
</dbReference>
<proteinExistence type="predicted"/>
<evidence type="ECO:0000313" key="3">
    <source>
        <dbReference type="Proteomes" id="UP000664521"/>
    </source>
</evidence>
<evidence type="ECO:0000256" key="1">
    <source>
        <dbReference type="SAM" id="MobiDB-lite"/>
    </source>
</evidence>
<dbReference type="Proteomes" id="UP000664521">
    <property type="component" value="Unassembled WGS sequence"/>
</dbReference>
<gene>
    <name evidence="2" type="ORF">HETSPECPRED_000358</name>
</gene>
<evidence type="ECO:0008006" key="4">
    <source>
        <dbReference type="Google" id="ProtNLM"/>
    </source>
</evidence>
<organism evidence="2 3">
    <name type="scientific">Heterodermia speciosa</name>
    <dbReference type="NCBI Taxonomy" id="116794"/>
    <lineage>
        <taxon>Eukaryota</taxon>
        <taxon>Fungi</taxon>
        <taxon>Dikarya</taxon>
        <taxon>Ascomycota</taxon>
        <taxon>Pezizomycotina</taxon>
        <taxon>Lecanoromycetes</taxon>
        <taxon>OSLEUM clade</taxon>
        <taxon>Lecanoromycetidae</taxon>
        <taxon>Caliciales</taxon>
        <taxon>Physciaceae</taxon>
        <taxon>Heterodermia</taxon>
    </lineage>
</organism>
<dbReference type="Pfam" id="PF10178">
    <property type="entry name" value="PAC3"/>
    <property type="match status" value="1"/>
</dbReference>
<dbReference type="Gene3D" id="3.30.230.90">
    <property type="match status" value="1"/>
</dbReference>
<dbReference type="PANTHER" id="PTHR31051:SF1">
    <property type="entry name" value="PROTEASOME ASSEMBLY CHAPERONE 3"/>
    <property type="match status" value="1"/>
</dbReference>
<reference evidence="2" key="1">
    <citation type="submission" date="2021-03" db="EMBL/GenBank/DDBJ databases">
        <authorList>
            <person name="Tagirdzhanova G."/>
        </authorList>
    </citation>
    <scope>NUCLEOTIDE SEQUENCE</scope>
</reference>
<dbReference type="OrthoDB" id="5593278at2759"/>
<keyword evidence="3" id="KW-1185">Reference proteome</keyword>
<comment type="caution">
    <text evidence="2">The sequence shown here is derived from an EMBL/GenBank/DDBJ whole genome shotgun (WGS) entry which is preliminary data.</text>
</comment>
<dbReference type="AlphaFoldDB" id="A0A8H3EQG3"/>
<sequence length="157" mass="17178">MPQLIPSHSSQPSSMTGDYPSTTKRAAGMINHVLTEVHATYFLDKIMVLISQEGRLAQWIHVPLEGSSSSISEQPLPSMTSHDSLLPMPHLTPRTLLGGSTAERETTGQLYATQIASAIAMRNPQENRMVLLGLGLSKVEANREVFYDTMDLVLSCL</sequence>
<dbReference type="InterPro" id="IPR053720">
    <property type="entry name" value="Psm_Assembly_Chaperone"/>
</dbReference>
<evidence type="ECO:0000313" key="2">
    <source>
        <dbReference type="EMBL" id="CAF9911516.1"/>
    </source>
</evidence>
<protein>
    <recommendedName>
        <fullName evidence="4">Proteasome assembly chaperone 3</fullName>
    </recommendedName>
</protein>